<dbReference type="Gene3D" id="3.40.50.2300">
    <property type="match status" value="2"/>
</dbReference>
<sequence length="409" mass="45607">MKNFSFLNMIEENNKSTKIFIFVYLFLSILAAILAFSLVFFHTGNNKNAQAKQPTLIVEKEIQIGVILPMSGSLSNWGRTIKDGIDLALEKTQKPFKIHLQDSGCDPQKAKLAAKQLLEQEHVKIIIGPACVTEVAAIADIVNQQHAIMFSTGLLDNSVFGLTSNIINLSTEISTEVDFILKHLTLNEKSHIAVVSSANYFGKEYTRSIKELAPKYGIDVVLVDETPIDAIDFSSEIKDIRGKKIDALFIQQSEVGTIEFLKQLKKSPYHFDIYTSSGIENQSMLEGYQDLLEGVLFTAPYNVNEGSEEKIALEKSYNRLTDAKRVPSATTFAVYDGILLLDSALKKCSEMDVPCIKQEFVNLGKHAGMSGEMLFHPDGSNTRPFGIKQIHNGFFEWKVQDITNQNITP</sequence>
<organism evidence="5 6">
    <name type="scientific">Candidatus Magasanikbacteria bacterium CG11_big_fil_rev_8_21_14_0_20_39_34</name>
    <dbReference type="NCBI Taxonomy" id="1974653"/>
    <lineage>
        <taxon>Bacteria</taxon>
        <taxon>Candidatus Magasanikiibacteriota</taxon>
    </lineage>
</organism>
<accession>A0A2H0N7Y7</accession>
<dbReference type="SUPFAM" id="SSF53822">
    <property type="entry name" value="Periplasmic binding protein-like I"/>
    <property type="match status" value="1"/>
</dbReference>
<evidence type="ECO:0000256" key="3">
    <source>
        <dbReference type="SAM" id="Phobius"/>
    </source>
</evidence>
<evidence type="ECO:0000256" key="1">
    <source>
        <dbReference type="ARBA" id="ARBA00010062"/>
    </source>
</evidence>
<dbReference type="EMBL" id="PCWN01000007">
    <property type="protein sequence ID" value="PIR04235.1"/>
    <property type="molecule type" value="Genomic_DNA"/>
</dbReference>
<name>A0A2H0N7Y7_9BACT</name>
<keyword evidence="3" id="KW-0472">Membrane</keyword>
<dbReference type="PANTHER" id="PTHR30483">
    <property type="entry name" value="LEUCINE-SPECIFIC-BINDING PROTEIN"/>
    <property type="match status" value="1"/>
</dbReference>
<keyword evidence="2" id="KW-0732">Signal</keyword>
<dbReference type="InterPro" id="IPR028082">
    <property type="entry name" value="Peripla_BP_I"/>
</dbReference>
<dbReference type="InterPro" id="IPR028081">
    <property type="entry name" value="Leu-bd"/>
</dbReference>
<dbReference type="Pfam" id="PF13458">
    <property type="entry name" value="Peripla_BP_6"/>
    <property type="match status" value="1"/>
</dbReference>
<proteinExistence type="inferred from homology"/>
<protein>
    <recommendedName>
        <fullName evidence="4">Leucine-binding protein domain-containing protein</fullName>
    </recommendedName>
</protein>
<gene>
    <name evidence="5" type="ORF">COV59_03575</name>
</gene>
<evidence type="ECO:0000313" key="6">
    <source>
        <dbReference type="Proteomes" id="UP000229600"/>
    </source>
</evidence>
<feature type="domain" description="Leucine-binding protein" evidence="4">
    <location>
        <begin position="61"/>
        <end position="391"/>
    </location>
</feature>
<comment type="caution">
    <text evidence="5">The sequence shown here is derived from an EMBL/GenBank/DDBJ whole genome shotgun (WGS) entry which is preliminary data.</text>
</comment>
<dbReference type="Proteomes" id="UP000229600">
    <property type="component" value="Unassembled WGS sequence"/>
</dbReference>
<feature type="transmembrane region" description="Helical" evidence="3">
    <location>
        <begin position="21"/>
        <end position="41"/>
    </location>
</feature>
<dbReference type="PANTHER" id="PTHR30483:SF6">
    <property type="entry name" value="PERIPLASMIC BINDING PROTEIN OF ABC TRANSPORTER FOR NATURAL AMINO ACIDS"/>
    <property type="match status" value="1"/>
</dbReference>
<comment type="similarity">
    <text evidence="1">Belongs to the leucine-binding protein family.</text>
</comment>
<reference evidence="5 6" key="1">
    <citation type="submission" date="2017-09" db="EMBL/GenBank/DDBJ databases">
        <title>Depth-based differentiation of microbial function through sediment-hosted aquifers and enrichment of novel symbionts in the deep terrestrial subsurface.</title>
        <authorList>
            <person name="Probst A.J."/>
            <person name="Ladd B."/>
            <person name="Jarett J.K."/>
            <person name="Geller-Mcgrath D.E."/>
            <person name="Sieber C.M."/>
            <person name="Emerson J.B."/>
            <person name="Anantharaman K."/>
            <person name="Thomas B.C."/>
            <person name="Malmstrom R."/>
            <person name="Stieglmeier M."/>
            <person name="Klingl A."/>
            <person name="Woyke T."/>
            <person name="Ryan C.M."/>
            <person name="Banfield J.F."/>
        </authorList>
    </citation>
    <scope>NUCLEOTIDE SEQUENCE [LARGE SCALE GENOMIC DNA]</scope>
    <source>
        <strain evidence="5">CG11_big_fil_rev_8_21_14_0_20_39_34</strain>
    </source>
</reference>
<evidence type="ECO:0000256" key="2">
    <source>
        <dbReference type="ARBA" id="ARBA00022729"/>
    </source>
</evidence>
<evidence type="ECO:0000259" key="4">
    <source>
        <dbReference type="Pfam" id="PF13458"/>
    </source>
</evidence>
<dbReference type="AlphaFoldDB" id="A0A2H0N7Y7"/>
<evidence type="ECO:0000313" key="5">
    <source>
        <dbReference type="EMBL" id="PIR04235.1"/>
    </source>
</evidence>
<dbReference type="InterPro" id="IPR051010">
    <property type="entry name" value="BCAA_transport"/>
</dbReference>
<keyword evidence="3" id="KW-1133">Transmembrane helix</keyword>
<keyword evidence="3" id="KW-0812">Transmembrane</keyword>